<feature type="transmembrane region" description="Helical" evidence="7">
    <location>
        <begin position="78"/>
        <end position="102"/>
    </location>
</feature>
<comment type="subcellular location">
    <subcellularLocation>
        <location evidence="1">Cell membrane</location>
        <topology evidence="1">Multi-pass membrane protein</topology>
    </subcellularLocation>
</comment>
<keyword evidence="4 7" id="KW-0812">Transmembrane</keyword>
<dbReference type="STRING" id="640513.Entas_1099"/>
<feature type="transmembrane region" description="Helical" evidence="7">
    <location>
        <begin position="254"/>
        <end position="272"/>
    </location>
</feature>
<sequence length="309" mass="33107">MNSPMAVLAPAGTVDVVASAAQVVSGWGFAITPDTLTSIASEVGEQSIISRAGGAPTLAVGMAYILHGALGGLMDVSFWYHFAILFEALFILTAVDAGTRAARFMLQDLLGVISPNLKRTDSLPANLLATALCVLAWGYFLHQGVVDPLGGINTLWPLFGIANQMLAGMALMLCAVVLFKMKRQRYAWVALVPTAWLLICTLTAGWQKAFSPDNKVGFLAIANKFQAMIDSGKIPAQYTESQLSQLVFNNRLDAGLTIFFMVVVVVLALYSLKTALAALKNDKPTAKETPYEPMPENLEEIVTQAKGAH</sequence>
<dbReference type="PANTHER" id="PTHR30252:SF2">
    <property type="entry name" value="PEPTIDE TRANSPORTER CSTA"/>
    <property type="match status" value="1"/>
</dbReference>
<gene>
    <name evidence="9" type="primary">cstA_3</name>
    <name evidence="9" type="ORF">NCTC12123_00530</name>
</gene>
<keyword evidence="5 7" id="KW-1133">Transmembrane helix</keyword>
<proteinExistence type="inferred from homology"/>
<comment type="similarity">
    <text evidence="2">Belongs to the peptide transporter carbon starvation (CstA) (TC 2.A.114) family.</text>
</comment>
<keyword evidence="6 7" id="KW-0472">Membrane</keyword>
<evidence type="ECO:0000256" key="2">
    <source>
        <dbReference type="ARBA" id="ARBA00007755"/>
    </source>
</evidence>
<evidence type="ECO:0000256" key="6">
    <source>
        <dbReference type="ARBA" id="ARBA00023136"/>
    </source>
</evidence>
<dbReference type="Pfam" id="PF02554">
    <property type="entry name" value="CstA"/>
    <property type="match status" value="1"/>
</dbReference>
<evidence type="ECO:0000256" key="5">
    <source>
        <dbReference type="ARBA" id="ARBA00022989"/>
    </source>
</evidence>
<protein>
    <submittedName>
        <fullName evidence="9">Carbon starvation protein CstA</fullName>
    </submittedName>
</protein>
<dbReference type="EMBL" id="UFYI01000007">
    <property type="protein sequence ID" value="STD18361.1"/>
    <property type="molecule type" value="Genomic_DNA"/>
</dbReference>
<accession>A0A376F5C2</accession>
<feature type="domain" description="CstA N-terminal" evidence="8">
    <location>
        <begin position="9"/>
        <end position="204"/>
    </location>
</feature>
<dbReference type="InterPro" id="IPR003706">
    <property type="entry name" value="CstA_N"/>
</dbReference>
<feature type="transmembrane region" description="Helical" evidence="7">
    <location>
        <begin position="186"/>
        <end position="206"/>
    </location>
</feature>
<evidence type="ECO:0000313" key="9">
    <source>
        <dbReference type="EMBL" id="STD18361.1"/>
    </source>
</evidence>
<evidence type="ECO:0000256" key="7">
    <source>
        <dbReference type="SAM" id="Phobius"/>
    </source>
</evidence>
<dbReference type="AlphaFoldDB" id="A0A376F5C2"/>
<evidence type="ECO:0000256" key="1">
    <source>
        <dbReference type="ARBA" id="ARBA00004651"/>
    </source>
</evidence>
<dbReference type="Proteomes" id="UP000255163">
    <property type="component" value="Unassembled WGS sequence"/>
</dbReference>
<evidence type="ECO:0000256" key="3">
    <source>
        <dbReference type="ARBA" id="ARBA00022475"/>
    </source>
</evidence>
<organism evidence="9 10">
    <name type="scientific">Enterobacter asburiae</name>
    <dbReference type="NCBI Taxonomy" id="61645"/>
    <lineage>
        <taxon>Bacteria</taxon>
        <taxon>Pseudomonadati</taxon>
        <taxon>Pseudomonadota</taxon>
        <taxon>Gammaproteobacteria</taxon>
        <taxon>Enterobacterales</taxon>
        <taxon>Enterobacteriaceae</taxon>
        <taxon>Enterobacter</taxon>
        <taxon>Enterobacter cloacae complex</taxon>
    </lineage>
</organism>
<feature type="transmembrane region" description="Helical" evidence="7">
    <location>
        <begin position="123"/>
        <end position="142"/>
    </location>
</feature>
<dbReference type="InterPro" id="IPR051605">
    <property type="entry name" value="CstA"/>
</dbReference>
<reference evidence="9 10" key="1">
    <citation type="submission" date="2018-06" db="EMBL/GenBank/DDBJ databases">
        <authorList>
            <consortium name="Pathogen Informatics"/>
            <person name="Doyle S."/>
        </authorList>
    </citation>
    <scope>NUCLEOTIDE SEQUENCE [LARGE SCALE GENOMIC DNA]</scope>
    <source>
        <strain evidence="9 10">NCTC12123</strain>
    </source>
</reference>
<dbReference type="PANTHER" id="PTHR30252">
    <property type="entry name" value="INNER MEMBRANE PEPTIDE TRANSPORTER"/>
    <property type="match status" value="1"/>
</dbReference>
<dbReference type="GO" id="GO:0005886">
    <property type="term" value="C:plasma membrane"/>
    <property type="evidence" value="ECO:0007669"/>
    <property type="project" value="UniProtKB-SubCell"/>
</dbReference>
<dbReference type="GO" id="GO:0009267">
    <property type="term" value="P:cellular response to starvation"/>
    <property type="evidence" value="ECO:0007669"/>
    <property type="project" value="InterPro"/>
</dbReference>
<name>A0A376F5C2_ENTAS</name>
<feature type="transmembrane region" description="Helical" evidence="7">
    <location>
        <begin position="154"/>
        <end position="179"/>
    </location>
</feature>
<evidence type="ECO:0000313" key="10">
    <source>
        <dbReference type="Proteomes" id="UP000255163"/>
    </source>
</evidence>
<evidence type="ECO:0000259" key="8">
    <source>
        <dbReference type="Pfam" id="PF02554"/>
    </source>
</evidence>
<keyword evidence="3" id="KW-1003">Cell membrane</keyword>
<evidence type="ECO:0000256" key="4">
    <source>
        <dbReference type="ARBA" id="ARBA00022692"/>
    </source>
</evidence>